<evidence type="ECO:0000313" key="1">
    <source>
        <dbReference type="EMBL" id="VVP25434.1"/>
    </source>
</evidence>
<dbReference type="Proteomes" id="UP000377224">
    <property type="component" value="Unassembled WGS sequence"/>
</dbReference>
<reference evidence="1 2" key="1">
    <citation type="submission" date="2019-09" db="EMBL/GenBank/DDBJ databases">
        <authorList>
            <person name="Chandra G."/>
            <person name="Truman W A."/>
        </authorList>
    </citation>
    <scope>NUCLEOTIDE SEQUENCE [LARGE SCALE GENOMIC DNA]</scope>
    <source>
        <strain evidence="1">PS896</strain>
    </source>
</reference>
<accession>A0A5E7MKX4</accession>
<evidence type="ECO:0008006" key="3">
    <source>
        <dbReference type="Google" id="ProtNLM"/>
    </source>
</evidence>
<dbReference type="AlphaFoldDB" id="A0A5E7MKX4"/>
<gene>
    <name evidence="1" type="ORF">PS896_04067</name>
</gene>
<dbReference type="InterPro" id="IPR036509">
    <property type="entry name" value="Met_Sox_Rdtase_MsrA_sf"/>
</dbReference>
<name>A0A5E7MKX4_PSEFL</name>
<sequence>MSTQTETAILAGGCFWDMYKKNGDRFIFQE</sequence>
<evidence type="ECO:0000313" key="2">
    <source>
        <dbReference type="Proteomes" id="UP000377224"/>
    </source>
</evidence>
<proteinExistence type="predicted"/>
<dbReference type="SUPFAM" id="SSF55068">
    <property type="entry name" value="Peptide methionine sulfoxide reductase"/>
    <property type="match status" value="1"/>
</dbReference>
<dbReference type="EMBL" id="CABVIN010000005">
    <property type="protein sequence ID" value="VVP25434.1"/>
    <property type="molecule type" value="Genomic_DNA"/>
</dbReference>
<protein>
    <recommendedName>
        <fullName evidence="3">Peptide-methionine (S)-S-oxide reductase</fullName>
    </recommendedName>
</protein>
<organism evidence="1 2">
    <name type="scientific">Pseudomonas fluorescens</name>
    <dbReference type="NCBI Taxonomy" id="294"/>
    <lineage>
        <taxon>Bacteria</taxon>
        <taxon>Pseudomonadati</taxon>
        <taxon>Pseudomonadota</taxon>
        <taxon>Gammaproteobacteria</taxon>
        <taxon>Pseudomonadales</taxon>
        <taxon>Pseudomonadaceae</taxon>
        <taxon>Pseudomonas</taxon>
    </lineage>
</organism>
<dbReference type="GO" id="GO:0008113">
    <property type="term" value="F:peptide-methionine (S)-S-oxide reductase activity"/>
    <property type="evidence" value="ECO:0007669"/>
    <property type="project" value="InterPro"/>
</dbReference>